<feature type="non-terminal residue" evidence="2">
    <location>
        <position position="116"/>
    </location>
</feature>
<feature type="non-terminal residue" evidence="2">
    <location>
        <position position="1"/>
    </location>
</feature>
<reference evidence="2" key="1">
    <citation type="submission" date="2021-02" db="EMBL/GenBank/DDBJ databases">
        <authorList>
            <person name="Nowell W R."/>
        </authorList>
    </citation>
    <scope>NUCLEOTIDE SEQUENCE</scope>
</reference>
<name>A0A816LVU0_9BILA</name>
<gene>
    <name evidence="2" type="ORF">MBJ925_LOCUS7016</name>
</gene>
<evidence type="ECO:0000256" key="1">
    <source>
        <dbReference type="SAM" id="MobiDB-lite"/>
    </source>
</evidence>
<proteinExistence type="predicted"/>
<evidence type="ECO:0000313" key="2">
    <source>
        <dbReference type="EMBL" id="CAF1975600.1"/>
    </source>
</evidence>
<sequence>FAQDSEYFIARERCEFISRLLHSNITATRNVVKFDYDVKKLGRRKGQKEILSSDKTASSSPLINKKNSRSQSPSSERSQSPSSERSQSSSSERSQSPLLNNKKQNVLLQKQQNQQL</sequence>
<dbReference type="AlphaFoldDB" id="A0A816LVU0"/>
<protein>
    <submittedName>
        <fullName evidence="2">Uncharacterized protein</fullName>
    </submittedName>
</protein>
<dbReference type="EMBL" id="CAJNRE010002373">
    <property type="protein sequence ID" value="CAF1975600.1"/>
    <property type="molecule type" value="Genomic_DNA"/>
</dbReference>
<comment type="caution">
    <text evidence="2">The sequence shown here is derived from an EMBL/GenBank/DDBJ whole genome shotgun (WGS) entry which is preliminary data.</text>
</comment>
<accession>A0A816LVU0</accession>
<evidence type="ECO:0000313" key="3">
    <source>
        <dbReference type="Proteomes" id="UP000663824"/>
    </source>
</evidence>
<feature type="compositionally biased region" description="Low complexity" evidence="1">
    <location>
        <begin position="69"/>
        <end position="116"/>
    </location>
</feature>
<feature type="compositionally biased region" description="Polar residues" evidence="1">
    <location>
        <begin position="53"/>
        <end position="62"/>
    </location>
</feature>
<dbReference type="Proteomes" id="UP000663824">
    <property type="component" value="Unassembled WGS sequence"/>
</dbReference>
<organism evidence="2 3">
    <name type="scientific">Rotaria magnacalcarata</name>
    <dbReference type="NCBI Taxonomy" id="392030"/>
    <lineage>
        <taxon>Eukaryota</taxon>
        <taxon>Metazoa</taxon>
        <taxon>Spiralia</taxon>
        <taxon>Gnathifera</taxon>
        <taxon>Rotifera</taxon>
        <taxon>Eurotatoria</taxon>
        <taxon>Bdelloidea</taxon>
        <taxon>Philodinida</taxon>
        <taxon>Philodinidae</taxon>
        <taxon>Rotaria</taxon>
    </lineage>
</organism>
<feature type="region of interest" description="Disordered" evidence="1">
    <location>
        <begin position="43"/>
        <end position="116"/>
    </location>
</feature>